<dbReference type="CDD" id="cd00364">
    <property type="entry name" value="Ribosomal_uS17"/>
    <property type="match status" value="1"/>
</dbReference>
<dbReference type="PANTHER" id="PTHR10744">
    <property type="entry name" value="40S RIBOSOMAL PROTEIN S11 FAMILY MEMBER"/>
    <property type="match status" value="1"/>
</dbReference>
<dbReference type="SUPFAM" id="SSF50249">
    <property type="entry name" value="Nucleic acid-binding proteins"/>
    <property type="match status" value="1"/>
</dbReference>
<evidence type="ECO:0000313" key="5">
    <source>
        <dbReference type="Proteomes" id="UP000034140"/>
    </source>
</evidence>
<dbReference type="GO" id="GO:0006412">
    <property type="term" value="P:translation"/>
    <property type="evidence" value="ECO:0007669"/>
    <property type="project" value="InterPro"/>
</dbReference>
<dbReference type="GO" id="GO:0022627">
    <property type="term" value="C:cytosolic small ribosomal subunit"/>
    <property type="evidence" value="ECO:0007669"/>
    <property type="project" value="TreeGrafter"/>
</dbReference>
<reference evidence="4 5" key="1">
    <citation type="journal article" date="2015" name="Nature">
        <title>rRNA introns, odd ribosomes, and small enigmatic genomes across a large radiation of phyla.</title>
        <authorList>
            <person name="Brown C.T."/>
            <person name="Hug L.A."/>
            <person name="Thomas B.C."/>
            <person name="Sharon I."/>
            <person name="Castelle C.J."/>
            <person name="Singh A."/>
            <person name="Wilkins M.J."/>
            <person name="Williams K.H."/>
            <person name="Banfield J.F."/>
        </authorList>
    </citation>
    <scope>NUCLEOTIDE SEQUENCE [LARGE SCALE GENOMIC DNA]</scope>
</reference>
<dbReference type="Proteomes" id="UP000034140">
    <property type="component" value="Unassembled WGS sequence"/>
</dbReference>
<name>A0A0G0GND4_9BACT</name>
<dbReference type="Gene3D" id="2.40.50.140">
    <property type="entry name" value="Nucleic acid-binding proteins"/>
    <property type="match status" value="1"/>
</dbReference>
<evidence type="ECO:0000256" key="1">
    <source>
        <dbReference type="ARBA" id="ARBA00010254"/>
    </source>
</evidence>
<dbReference type="InterPro" id="IPR012340">
    <property type="entry name" value="NA-bd_OB-fold"/>
</dbReference>
<dbReference type="InterPro" id="IPR000266">
    <property type="entry name" value="Ribosomal_uS17"/>
</dbReference>
<accession>A0A0G0GND4</accession>
<keyword evidence="3" id="KW-0687">Ribonucleoprotein</keyword>
<comment type="similarity">
    <text evidence="1">Belongs to the universal ribosomal protein uS17 family.</text>
</comment>
<dbReference type="GO" id="GO:0003735">
    <property type="term" value="F:structural constituent of ribosome"/>
    <property type="evidence" value="ECO:0007669"/>
    <property type="project" value="InterPro"/>
</dbReference>
<comment type="caution">
    <text evidence="4">The sequence shown here is derived from an EMBL/GenBank/DDBJ whole genome shotgun (WGS) entry which is preliminary data.</text>
</comment>
<gene>
    <name evidence="4" type="primary">rpsQ</name>
    <name evidence="4" type="ORF">UR96_C0001G0043</name>
</gene>
<keyword evidence="2 4" id="KW-0689">Ribosomal protein</keyword>
<dbReference type="EMBL" id="LBRE01000001">
    <property type="protein sequence ID" value="KKP93102.1"/>
    <property type="molecule type" value="Genomic_DNA"/>
</dbReference>
<sequence length="84" mass="9785">MKKEIIKTTKKREKEGVVVSNKMTGTVRVEIEEISRHKEYSKVMRKQKVFFAHTNEALEVGDKVTIRESRPLAKNVNWVVVSKK</sequence>
<dbReference type="Pfam" id="PF00366">
    <property type="entry name" value="Ribosomal_S17"/>
    <property type="match status" value="1"/>
</dbReference>
<dbReference type="PANTHER" id="PTHR10744:SF1">
    <property type="entry name" value="SMALL RIBOSOMAL SUBUNIT PROTEIN US17M"/>
    <property type="match status" value="1"/>
</dbReference>
<evidence type="ECO:0000313" key="4">
    <source>
        <dbReference type="EMBL" id="KKP93102.1"/>
    </source>
</evidence>
<evidence type="ECO:0000256" key="2">
    <source>
        <dbReference type="ARBA" id="ARBA00022980"/>
    </source>
</evidence>
<organism evidence="4 5">
    <name type="scientific">candidate division WS6 bacterium GW2011_GWC1_36_11</name>
    <dbReference type="NCBI Taxonomy" id="1619090"/>
    <lineage>
        <taxon>Bacteria</taxon>
        <taxon>Candidatus Dojkabacteria</taxon>
    </lineage>
</organism>
<dbReference type="PRINTS" id="PR00973">
    <property type="entry name" value="RIBOSOMALS17"/>
</dbReference>
<protein>
    <submittedName>
        <fullName evidence="4">30S ribosomal protein S17, small subunit ribosomal protein S17</fullName>
    </submittedName>
</protein>
<proteinExistence type="inferred from homology"/>
<dbReference type="AlphaFoldDB" id="A0A0G0GND4"/>
<evidence type="ECO:0000256" key="3">
    <source>
        <dbReference type="ARBA" id="ARBA00023274"/>
    </source>
</evidence>